<comment type="caution">
    <text evidence="1">The sequence shown here is derived from an EMBL/GenBank/DDBJ whole genome shotgun (WGS) entry which is preliminary data.</text>
</comment>
<dbReference type="RefSeq" id="WP_359775010.1">
    <property type="nucleotide sequence ID" value="NZ_JBEYRR010000002.1"/>
</dbReference>
<evidence type="ECO:0000313" key="1">
    <source>
        <dbReference type="EMBL" id="MEW2367531.1"/>
    </source>
</evidence>
<accession>A0ABV3M755</accession>
<name>A0ABV3M755_9ACTN</name>
<protein>
    <submittedName>
        <fullName evidence="1">Uncharacterized protein</fullName>
    </submittedName>
</protein>
<dbReference type="Proteomes" id="UP001553843">
    <property type="component" value="Unassembled WGS sequence"/>
</dbReference>
<sequence length="71" mass="8203">MDKLTTLTAFARSQGWDLKGAFVVPFDSEAPLRRKRLRDDWENGVINAVIVWDAEVGYPTVWEDDFPYVLD</sequence>
<organism evidence="1 2">
    <name type="scientific">Streptomyces huasconensis</name>
    <dbReference type="NCBI Taxonomy" id="1854574"/>
    <lineage>
        <taxon>Bacteria</taxon>
        <taxon>Bacillati</taxon>
        <taxon>Actinomycetota</taxon>
        <taxon>Actinomycetes</taxon>
        <taxon>Kitasatosporales</taxon>
        <taxon>Streptomycetaceae</taxon>
        <taxon>Streptomyces</taxon>
    </lineage>
</organism>
<keyword evidence="2" id="KW-1185">Reference proteome</keyword>
<proteinExistence type="predicted"/>
<gene>
    <name evidence="1" type="ORF">AB0887_37065</name>
</gene>
<dbReference type="EMBL" id="JBEYRS010000026">
    <property type="protein sequence ID" value="MEW2367531.1"/>
    <property type="molecule type" value="Genomic_DNA"/>
</dbReference>
<evidence type="ECO:0000313" key="2">
    <source>
        <dbReference type="Proteomes" id="UP001553843"/>
    </source>
</evidence>
<reference evidence="1 2" key="1">
    <citation type="submission" date="2024-06" db="EMBL/GenBank/DDBJ databases">
        <title>The Natural Products Discovery Center: Release of the First 8490 Sequenced Strains for Exploring Actinobacteria Biosynthetic Diversity.</title>
        <authorList>
            <person name="Kalkreuter E."/>
            <person name="Kautsar S.A."/>
            <person name="Yang D."/>
            <person name="Bader C.D."/>
            <person name="Teijaro C.N."/>
            <person name="Fluegel L."/>
            <person name="Davis C.M."/>
            <person name="Simpson J.R."/>
            <person name="Lauterbach L."/>
            <person name="Steele A.D."/>
            <person name="Gui C."/>
            <person name="Meng S."/>
            <person name="Li G."/>
            <person name="Viehrig K."/>
            <person name="Ye F."/>
            <person name="Su P."/>
            <person name="Kiefer A.F."/>
            <person name="Nichols A."/>
            <person name="Cepeda A.J."/>
            <person name="Yan W."/>
            <person name="Fan B."/>
            <person name="Jiang Y."/>
            <person name="Adhikari A."/>
            <person name="Zheng C.-J."/>
            <person name="Schuster L."/>
            <person name="Cowan T.M."/>
            <person name="Smanski M.J."/>
            <person name="Chevrette M.G."/>
            <person name="De Carvalho L.P.S."/>
            <person name="Shen B."/>
        </authorList>
    </citation>
    <scope>NUCLEOTIDE SEQUENCE [LARGE SCALE GENOMIC DNA]</scope>
    <source>
        <strain evidence="1 2">NPDC047833</strain>
    </source>
</reference>